<evidence type="ECO:0000256" key="8">
    <source>
        <dbReference type="ARBA" id="ARBA00075076"/>
    </source>
</evidence>
<reference evidence="13" key="1">
    <citation type="submission" date="2022-07" db="EMBL/GenBank/DDBJ databases">
        <authorList>
            <person name="Li W.-J."/>
            <person name="Deng Q.-Q."/>
        </authorList>
    </citation>
    <scope>NUCLEOTIDE SEQUENCE</scope>
    <source>
        <strain evidence="13">SYSU M60031</strain>
    </source>
</reference>
<dbReference type="GO" id="GO:0000166">
    <property type="term" value="F:nucleotide binding"/>
    <property type="evidence" value="ECO:0007669"/>
    <property type="project" value="UniProtKB-KW"/>
</dbReference>
<dbReference type="Proteomes" id="UP001156102">
    <property type="component" value="Unassembled WGS sequence"/>
</dbReference>
<dbReference type="Pfam" id="PF02597">
    <property type="entry name" value="ThiS"/>
    <property type="match status" value="1"/>
</dbReference>
<dbReference type="EMBL" id="JANCLT010000001">
    <property type="protein sequence ID" value="MCP8967532.1"/>
    <property type="molecule type" value="Genomic_DNA"/>
</dbReference>
<dbReference type="GO" id="GO:1990133">
    <property type="term" value="C:molybdopterin adenylyltransferase complex"/>
    <property type="evidence" value="ECO:0007669"/>
    <property type="project" value="TreeGrafter"/>
</dbReference>
<dbReference type="AlphaFoldDB" id="A0AA41X2Q2"/>
<dbReference type="PANTHER" id="PTHR33359">
    <property type="entry name" value="MOLYBDOPTERIN SYNTHASE SULFUR CARRIER SUBUNIT"/>
    <property type="match status" value="1"/>
</dbReference>
<keyword evidence="14" id="KW-1185">Reference proteome</keyword>
<dbReference type="GO" id="GO:0006777">
    <property type="term" value="P:Mo-molybdopterin cofactor biosynthetic process"/>
    <property type="evidence" value="ECO:0007669"/>
    <property type="project" value="UniProtKB-KW"/>
</dbReference>
<evidence type="ECO:0000256" key="11">
    <source>
        <dbReference type="ARBA" id="ARBA00078020"/>
    </source>
</evidence>
<comment type="pathway">
    <text evidence="1">Cofactor biosynthesis; molybdopterin biosynthesis.</text>
</comment>
<sequence>MITVLVFAHLKEKFGQPRLVLEEQELTVSQLRRVLAEQYDLQDNSVMIAVNEEFAEEDEVIRAGDTVALIPPVSGG</sequence>
<comment type="similarity">
    <text evidence="4">Belongs to the MoaD family.</text>
</comment>
<dbReference type="FunFam" id="3.10.20.30:FF:000010">
    <property type="entry name" value="Molybdopterin synthase sulfur carrier subunit"/>
    <property type="match status" value="1"/>
</dbReference>
<organism evidence="13 14">
    <name type="scientific">Ectobacillus ponti</name>
    <dbReference type="NCBI Taxonomy" id="2961894"/>
    <lineage>
        <taxon>Bacteria</taxon>
        <taxon>Bacillati</taxon>
        <taxon>Bacillota</taxon>
        <taxon>Bacilli</taxon>
        <taxon>Bacillales</taxon>
        <taxon>Bacillaceae</taxon>
        <taxon>Ectobacillus</taxon>
    </lineage>
</organism>
<evidence type="ECO:0000313" key="13">
    <source>
        <dbReference type="EMBL" id="MCP8967532.1"/>
    </source>
</evidence>
<protein>
    <recommendedName>
        <fullName evidence="5">Molybdopterin synthase sulfur carrier subunit</fullName>
    </recommendedName>
    <alternativeName>
        <fullName evidence="11">MPT synthase subunit 1</fullName>
    </alternativeName>
    <alternativeName>
        <fullName evidence="8">Molybdenum cofactor biosynthesis protein D</fullName>
    </alternativeName>
    <alternativeName>
        <fullName evidence="10">Molybdopterin-converting factor small subunit</fullName>
    </alternativeName>
    <alternativeName>
        <fullName evidence="9">Molybdopterin-converting factor subunit 1</fullName>
    </alternativeName>
    <alternativeName>
        <fullName evidence="12">Sulfur carrier protein MoaD</fullName>
    </alternativeName>
</protein>
<evidence type="ECO:0000256" key="3">
    <source>
        <dbReference type="ARBA" id="ARBA00023150"/>
    </source>
</evidence>
<dbReference type="InterPro" id="IPR003749">
    <property type="entry name" value="ThiS/MoaD-like"/>
</dbReference>
<accession>A0AA41X2Q2</accession>
<evidence type="ECO:0000256" key="7">
    <source>
        <dbReference type="ARBA" id="ARBA00063099"/>
    </source>
</evidence>
<gene>
    <name evidence="13" type="primary">moaD</name>
    <name evidence="13" type="ORF">NK662_03115</name>
</gene>
<evidence type="ECO:0000256" key="12">
    <source>
        <dbReference type="ARBA" id="ARBA00078992"/>
    </source>
</evidence>
<evidence type="ECO:0000256" key="6">
    <source>
        <dbReference type="ARBA" id="ARBA00054425"/>
    </source>
</evidence>
<dbReference type="CDD" id="cd00754">
    <property type="entry name" value="Ubl_MoaD"/>
    <property type="match status" value="1"/>
</dbReference>
<evidence type="ECO:0000256" key="5">
    <source>
        <dbReference type="ARBA" id="ARBA00024247"/>
    </source>
</evidence>
<dbReference type="InterPro" id="IPR044672">
    <property type="entry name" value="MOCS2A"/>
</dbReference>
<comment type="subunit">
    <text evidence="7">Heterotetramer of 2 MoaD subunits and 2 MoaE subunits. Forms a stable heterotetrameric complex of 2 MoaD and 2 MoeB during adenylation of MoaD by MoeB. During catalysis MoaD shuttles between the two heterotetrameric complexes.</text>
</comment>
<evidence type="ECO:0000256" key="4">
    <source>
        <dbReference type="ARBA" id="ARBA00024200"/>
    </source>
</evidence>
<evidence type="ECO:0000256" key="2">
    <source>
        <dbReference type="ARBA" id="ARBA00022741"/>
    </source>
</evidence>
<keyword evidence="3" id="KW-0501">Molybdenum cofactor biosynthesis</keyword>
<evidence type="ECO:0000256" key="1">
    <source>
        <dbReference type="ARBA" id="ARBA00005046"/>
    </source>
</evidence>
<evidence type="ECO:0000256" key="9">
    <source>
        <dbReference type="ARBA" id="ARBA00076711"/>
    </source>
</evidence>
<dbReference type="InterPro" id="IPR016155">
    <property type="entry name" value="Mopterin_synth/thiamin_S_b"/>
</dbReference>
<name>A0AA41X2Q2_9BACI</name>
<dbReference type="NCBIfam" id="TIGR01682">
    <property type="entry name" value="moaD"/>
    <property type="match status" value="1"/>
</dbReference>
<evidence type="ECO:0000313" key="14">
    <source>
        <dbReference type="Proteomes" id="UP001156102"/>
    </source>
</evidence>
<dbReference type="PANTHER" id="PTHR33359:SF1">
    <property type="entry name" value="MOLYBDOPTERIN SYNTHASE SULFUR CARRIER SUBUNIT"/>
    <property type="match status" value="1"/>
</dbReference>
<dbReference type="RefSeq" id="WP_254757242.1">
    <property type="nucleotide sequence ID" value="NZ_JANCLT010000001.1"/>
</dbReference>
<dbReference type="InterPro" id="IPR012675">
    <property type="entry name" value="Beta-grasp_dom_sf"/>
</dbReference>
<comment type="function">
    <text evidence="6">Involved in sulfur transfer in the conversion of molybdopterin precursor Z to molybdopterin.</text>
</comment>
<proteinExistence type="inferred from homology"/>
<keyword evidence="2" id="KW-0547">Nucleotide-binding</keyword>
<dbReference type="SUPFAM" id="SSF54285">
    <property type="entry name" value="MoaD/ThiS"/>
    <property type="match status" value="1"/>
</dbReference>
<comment type="caution">
    <text evidence="13">The sequence shown here is derived from an EMBL/GenBank/DDBJ whole genome shotgun (WGS) entry which is preliminary data.</text>
</comment>
<dbReference type="Gene3D" id="3.10.20.30">
    <property type="match status" value="1"/>
</dbReference>
<evidence type="ECO:0000256" key="10">
    <source>
        <dbReference type="ARBA" id="ARBA00077809"/>
    </source>
</evidence>